<feature type="domain" description="RCK C-terminal" evidence="8">
    <location>
        <begin position="215"/>
        <end position="304"/>
    </location>
</feature>
<feature type="transmembrane region" description="Helical" evidence="7">
    <location>
        <begin position="57"/>
        <end position="75"/>
    </location>
</feature>
<feature type="transmembrane region" description="Helical" evidence="7">
    <location>
        <begin position="417"/>
        <end position="450"/>
    </location>
</feature>
<comment type="caution">
    <text evidence="9">The sequence shown here is derived from an EMBL/GenBank/DDBJ whole genome shotgun (WGS) entry which is preliminary data.</text>
</comment>
<organism evidence="9 10">
    <name type="scientific">Rhodovulum steppense</name>
    <dbReference type="NCBI Taxonomy" id="540251"/>
    <lineage>
        <taxon>Bacteria</taxon>
        <taxon>Pseudomonadati</taxon>
        <taxon>Pseudomonadota</taxon>
        <taxon>Alphaproteobacteria</taxon>
        <taxon>Rhodobacterales</taxon>
        <taxon>Paracoccaceae</taxon>
        <taxon>Rhodovulum</taxon>
    </lineage>
</organism>
<evidence type="ECO:0000256" key="7">
    <source>
        <dbReference type="SAM" id="Phobius"/>
    </source>
</evidence>
<evidence type="ECO:0000259" key="8">
    <source>
        <dbReference type="PROSITE" id="PS51202"/>
    </source>
</evidence>
<evidence type="ECO:0000256" key="2">
    <source>
        <dbReference type="ARBA" id="ARBA00022448"/>
    </source>
</evidence>
<keyword evidence="6 7" id="KW-0472">Membrane</keyword>
<dbReference type="GO" id="GO:0006813">
    <property type="term" value="P:potassium ion transport"/>
    <property type="evidence" value="ECO:0007669"/>
    <property type="project" value="InterPro"/>
</dbReference>
<feature type="transmembrane region" description="Helical" evidence="7">
    <location>
        <begin position="95"/>
        <end position="123"/>
    </location>
</feature>
<keyword evidence="10" id="KW-1185">Reference proteome</keyword>
<dbReference type="GO" id="GO:0008324">
    <property type="term" value="F:monoatomic cation transmembrane transporter activity"/>
    <property type="evidence" value="ECO:0007669"/>
    <property type="project" value="InterPro"/>
</dbReference>
<sequence length="611" mass="63497">MTGELVMILGLLGVALVLFALGRPRMDAVALMLVAVLPFTGVVSVPEALSGFSDPSVILIAALFVIGDALVRTGVAQWIGDRMVRAAGGRETRLIAFLMLAAAGLSAVMSSTGVVAIFVPIVLRIARAARVAVGRLMMPLSMAALISGMLTLVATPPNMVVNAALVREGHEGFGFFAFTPFGLPILVLAILYMLAVRGWLTRGEDAPPPRRLRMRDLAASYAPDGRLARLQVGAGSALAGQSLDALDLPARAGITVVAIERRGRLGAELVEPVAATRLQTQDILWLGVVGEGFDAAAFAAGNGLTLLPLRGRDLARPGREYGLVEAMVPPGSAFAGRSPAAARMRDVLGLSVIAVRRGQAVLPGPASDNALREGDTLLLAGPWRVIRPLAGQRRDLVLLDLPEEAEEFVPERRRAPIAVAVLLGVVAAMATGVVPNAQAALLGCLALGLFGVMDTRSGYRAISWQTLVLIAGMMPFALALQRTGGVDLAANAALELIGPGEPRLLLAALFVATTTLSLFISNTATAVLMAPVALAIAQGLGASPYPFAMCVALAASTAFMTPVSSPVNLLVLAPGGYRFMDFVRIGTPFTVVTLVVSVTLLPILLPLGIAP</sequence>
<dbReference type="InterPro" id="IPR051679">
    <property type="entry name" value="DASS-Related_Transporters"/>
</dbReference>
<gene>
    <name evidence="9" type="ORF">EV216_105143</name>
</gene>
<dbReference type="Gene3D" id="3.30.70.1450">
    <property type="entry name" value="Regulator of K+ conductance, C-terminal domain"/>
    <property type="match status" value="2"/>
</dbReference>
<evidence type="ECO:0000313" key="9">
    <source>
        <dbReference type="EMBL" id="TCM86178.1"/>
    </source>
</evidence>
<keyword evidence="5 7" id="KW-1133">Transmembrane helix</keyword>
<dbReference type="PROSITE" id="PS01271">
    <property type="entry name" value="NA_SULFATE"/>
    <property type="match status" value="1"/>
</dbReference>
<dbReference type="RefSeq" id="WP_132693970.1">
    <property type="nucleotide sequence ID" value="NZ_SLVM01000005.1"/>
</dbReference>
<feature type="transmembrane region" description="Helical" evidence="7">
    <location>
        <begin position="462"/>
        <end position="480"/>
    </location>
</feature>
<dbReference type="Pfam" id="PF03600">
    <property type="entry name" value="CitMHS"/>
    <property type="match status" value="1"/>
</dbReference>
<dbReference type="Pfam" id="PF02080">
    <property type="entry name" value="TrkA_C"/>
    <property type="match status" value="2"/>
</dbReference>
<protein>
    <submittedName>
        <fullName evidence="9">TrkA family protein</fullName>
    </submittedName>
</protein>
<proteinExistence type="predicted"/>
<comment type="subcellular location">
    <subcellularLocation>
        <location evidence="1">Membrane</location>
        <topology evidence="1">Multi-pass membrane protein</topology>
    </subcellularLocation>
</comment>
<dbReference type="PANTHER" id="PTHR43652:SF1">
    <property type="entry name" value="RESPONSE REGULATOR"/>
    <property type="match status" value="1"/>
</dbReference>
<dbReference type="AlphaFoldDB" id="A0A4R1YY90"/>
<feature type="transmembrane region" description="Helical" evidence="7">
    <location>
        <begin position="5"/>
        <end position="22"/>
    </location>
</feature>
<feature type="transmembrane region" description="Helical" evidence="7">
    <location>
        <begin position="504"/>
        <end position="533"/>
    </location>
</feature>
<dbReference type="EMBL" id="SLVM01000005">
    <property type="protein sequence ID" value="TCM86178.1"/>
    <property type="molecule type" value="Genomic_DNA"/>
</dbReference>
<feature type="transmembrane region" description="Helical" evidence="7">
    <location>
        <begin position="135"/>
        <end position="153"/>
    </location>
</feature>
<dbReference type="InterPro" id="IPR004680">
    <property type="entry name" value="Cit_transptr-like_dom"/>
</dbReference>
<dbReference type="GO" id="GO:0005886">
    <property type="term" value="C:plasma membrane"/>
    <property type="evidence" value="ECO:0007669"/>
    <property type="project" value="TreeGrafter"/>
</dbReference>
<dbReference type="PROSITE" id="PS51202">
    <property type="entry name" value="RCK_C"/>
    <property type="match status" value="2"/>
</dbReference>
<feature type="transmembrane region" description="Helical" evidence="7">
    <location>
        <begin position="585"/>
        <end position="609"/>
    </location>
</feature>
<name>A0A4R1YY90_9RHOB</name>
<evidence type="ECO:0000256" key="3">
    <source>
        <dbReference type="ARBA" id="ARBA00022692"/>
    </source>
</evidence>
<dbReference type="SUPFAM" id="SSF116726">
    <property type="entry name" value="TrkA C-terminal domain-like"/>
    <property type="match status" value="2"/>
</dbReference>
<dbReference type="OrthoDB" id="9809303at2"/>
<accession>A0A4R1YY90</accession>
<feature type="domain" description="RCK C-terminal" evidence="8">
    <location>
        <begin position="309"/>
        <end position="395"/>
    </location>
</feature>
<dbReference type="InterPro" id="IPR031312">
    <property type="entry name" value="Na/sul_symport_CS"/>
</dbReference>
<reference evidence="9 10" key="1">
    <citation type="submission" date="2019-03" db="EMBL/GenBank/DDBJ databases">
        <title>Genomic Encyclopedia of Type Strains, Phase IV (KMG-IV): sequencing the most valuable type-strain genomes for metagenomic binning, comparative biology and taxonomic classification.</title>
        <authorList>
            <person name="Goeker M."/>
        </authorList>
    </citation>
    <scope>NUCLEOTIDE SEQUENCE [LARGE SCALE GENOMIC DNA]</scope>
    <source>
        <strain evidence="9 10">DSM 21153</strain>
    </source>
</reference>
<keyword evidence="4" id="KW-0677">Repeat</keyword>
<feature type="transmembrane region" description="Helical" evidence="7">
    <location>
        <begin position="545"/>
        <end position="573"/>
    </location>
</feature>
<keyword evidence="3 7" id="KW-0812">Transmembrane</keyword>
<evidence type="ECO:0000256" key="5">
    <source>
        <dbReference type="ARBA" id="ARBA00022989"/>
    </source>
</evidence>
<dbReference type="Proteomes" id="UP000295277">
    <property type="component" value="Unassembled WGS sequence"/>
</dbReference>
<feature type="transmembrane region" description="Helical" evidence="7">
    <location>
        <begin position="28"/>
        <end position="45"/>
    </location>
</feature>
<evidence type="ECO:0000313" key="10">
    <source>
        <dbReference type="Proteomes" id="UP000295277"/>
    </source>
</evidence>
<evidence type="ECO:0000256" key="1">
    <source>
        <dbReference type="ARBA" id="ARBA00004141"/>
    </source>
</evidence>
<dbReference type="PANTHER" id="PTHR43652">
    <property type="entry name" value="BASIC AMINO ACID ANTIPORTER YFCC-RELATED"/>
    <property type="match status" value="1"/>
</dbReference>
<dbReference type="InterPro" id="IPR006037">
    <property type="entry name" value="RCK_C"/>
</dbReference>
<evidence type="ECO:0000256" key="4">
    <source>
        <dbReference type="ARBA" id="ARBA00022737"/>
    </source>
</evidence>
<evidence type="ECO:0000256" key="6">
    <source>
        <dbReference type="ARBA" id="ARBA00023136"/>
    </source>
</evidence>
<keyword evidence="2" id="KW-0813">Transport</keyword>
<feature type="transmembrane region" description="Helical" evidence="7">
    <location>
        <begin position="173"/>
        <end position="194"/>
    </location>
</feature>
<dbReference type="InterPro" id="IPR036721">
    <property type="entry name" value="RCK_C_sf"/>
</dbReference>